<feature type="transmembrane region" description="Helical" evidence="1">
    <location>
        <begin position="171"/>
        <end position="193"/>
    </location>
</feature>
<keyword evidence="1" id="KW-1133">Transmembrane helix</keyword>
<dbReference type="SUPFAM" id="SSF55785">
    <property type="entry name" value="PYP-like sensor domain (PAS domain)"/>
    <property type="match status" value="1"/>
</dbReference>
<evidence type="ECO:0000313" key="6">
    <source>
        <dbReference type="Proteomes" id="UP001560045"/>
    </source>
</evidence>
<dbReference type="InterPro" id="IPR035965">
    <property type="entry name" value="PAS-like_dom_sf"/>
</dbReference>
<protein>
    <submittedName>
        <fullName evidence="5">Bifunctional diguanylate cyclase/phosphodiesterase</fullName>
    </submittedName>
</protein>
<feature type="domain" description="EAL" evidence="3">
    <location>
        <begin position="637"/>
        <end position="890"/>
    </location>
</feature>
<dbReference type="Gene3D" id="3.20.20.450">
    <property type="entry name" value="EAL domain"/>
    <property type="match status" value="1"/>
</dbReference>
<feature type="transmembrane region" description="Helical" evidence="1">
    <location>
        <begin position="111"/>
        <end position="128"/>
    </location>
</feature>
<feature type="transmembrane region" description="Helical" evidence="1">
    <location>
        <begin position="46"/>
        <end position="68"/>
    </location>
</feature>
<dbReference type="SUPFAM" id="SSF141868">
    <property type="entry name" value="EAL domain-like"/>
    <property type="match status" value="1"/>
</dbReference>
<accession>A0ABV3XAQ9</accession>
<dbReference type="SMART" id="SM00267">
    <property type="entry name" value="GGDEF"/>
    <property type="match status" value="1"/>
</dbReference>
<evidence type="ECO:0000259" key="2">
    <source>
        <dbReference type="PROSITE" id="PS50112"/>
    </source>
</evidence>
<dbReference type="InterPro" id="IPR029787">
    <property type="entry name" value="Nucleotide_cyclase"/>
</dbReference>
<comment type="caution">
    <text evidence="5">The sequence shown here is derived from an EMBL/GenBank/DDBJ whole genome shotgun (WGS) entry which is preliminary data.</text>
</comment>
<organism evidence="5 6">
    <name type="scientific">Geodermatophilus maliterrae</name>
    <dbReference type="NCBI Taxonomy" id="3162531"/>
    <lineage>
        <taxon>Bacteria</taxon>
        <taxon>Bacillati</taxon>
        <taxon>Actinomycetota</taxon>
        <taxon>Actinomycetes</taxon>
        <taxon>Geodermatophilales</taxon>
        <taxon>Geodermatophilaceae</taxon>
        <taxon>Geodermatophilus</taxon>
    </lineage>
</organism>
<dbReference type="SUPFAM" id="SSF55073">
    <property type="entry name" value="Nucleotide cyclase"/>
    <property type="match status" value="1"/>
</dbReference>
<evidence type="ECO:0000256" key="1">
    <source>
        <dbReference type="SAM" id="Phobius"/>
    </source>
</evidence>
<keyword evidence="1" id="KW-0472">Membrane</keyword>
<evidence type="ECO:0000259" key="4">
    <source>
        <dbReference type="PROSITE" id="PS50887"/>
    </source>
</evidence>
<evidence type="ECO:0000259" key="3">
    <source>
        <dbReference type="PROSITE" id="PS50883"/>
    </source>
</evidence>
<dbReference type="InterPro" id="IPR035919">
    <property type="entry name" value="EAL_sf"/>
</dbReference>
<dbReference type="CDD" id="cd00130">
    <property type="entry name" value="PAS"/>
    <property type="match status" value="1"/>
</dbReference>
<keyword evidence="1" id="KW-0812">Transmembrane</keyword>
<feature type="transmembrane region" description="Helical" evidence="1">
    <location>
        <begin position="18"/>
        <end position="40"/>
    </location>
</feature>
<sequence>MPETATGSAGARLVGPGAVVAVLSLLVLLGSGTTALQLTAAPESAVLVPAALALASGTGAAVLARGAARLPGRPGRPWRAMSLAAGLLALGQVLAVARPHRDLSTGGIEDLPTLLAVPVAVAVAVLLLPPRAGRRVGSRVLLDGALLTVGVAVLGSVVLDELLARIAGPGQGLIAAGYPLVGAVLCGVGLVTVTAVPEARRRSATWLLASFVAMATVALGGALGRTSATDGPLWDVVTVLAWFTMLGTGLCAAAADRPGELPAGRRALPLRGAVLACGTSTAALLAVTAGVITGRPVTAPEAAAAAVLLLLTSARTLSWALDAARLTRRLERTEGWFRALVHSGDAVTVVLDAAGRVTSVSGPVADQLGRTEEDLLGAALVTLLHADDRDLVERVAAALRDGAPDGLPATGRLRSADGGWRDVEVSGAARTGSRRSDDGLVLHLRDVTERRAGQRELERLAYTDSLTGLPNRARFMAALEGALDRAARGRRACVLLVDLDGFKAVNDVAGHDAGDRLLCEVADALRAEARSGDLVARLGGDEFALVVDAGPDEAMALAERLVATLDRTRRHGGTPGDPESGPLLRVSASVGLAEVVAGIDASATVREADLALRTVKAQGKNGVRASGEGLVEESARRSRLARDLPGAITEGRLRLVHQPVVGVAERRVIGVEALVRWDHPVLGPVSPEEFIGLAEDDGLIVPLQRWVLETATAEHARLVATGRELKLGVNISVRHLQARCLVQDVVRALERSGLPARLLMIEVTESVLMDDDERLLAELAELSALGCVVSLDDFGKGYSSLAYLARLPVDVLKLDRGFVSGIDTDPRGAALVGSVVDLGRTLGMDVVAEGVETAAQREVLVGLGCTFLQGWLTGRPVPAADLPGVVDGFDPGLLGHPSGEPLRVP</sequence>
<dbReference type="Proteomes" id="UP001560045">
    <property type="component" value="Unassembled WGS sequence"/>
</dbReference>
<feature type="transmembrane region" description="Helical" evidence="1">
    <location>
        <begin position="80"/>
        <end position="99"/>
    </location>
</feature>
<dbReference type="PROSITE" id="PS50883">
    <property type="entry name" value="EAL"/>
    <property type="match status" value="1"/>
</dbReference>
<dbReference type="CDD" id="cd01948">
    <property type="entry name" value="EAL"/>
    <property type="match status" value="1"/>
</dbReference>
<dbReference type="InterPro" id="IPR052155">
    <property type="entry name" value="Biofilm_reg_signaling"/>
</dbReference>
<feature type="transmembrane region" description="Helical" evidence="1">
    <location>
        <begin position="236"/>
        <end position="256"/>
    </location>
</feature>
<dbReference type="NCBIfam" id="TIGR00229">
    <property type="entry name" value="sensory_box"/>
    <property type="match status" value="1"/>
</dbReference>
<dbReference type="InterPro" id="IPR043128">
    <property type="entry name" value="Rev_trsase/Diguanyl_cyclase"/>
</dbReference>
<name>A0ABV3XAQ9_9ACTN</name>
<feature type="transmembrane region" description="Helical" evidence="1">
    <location>
        <begin position="140"/>
        <end position="159"/>
    </location>
</feature>
<feature type="domain" description="GGDEF" evidence="4">
    <location>
        <begin position="490"/>
        <end position="628"/>
    </location>
</feature>
<feature type="transmembrane region" description="Helical" evidence="1">
    <location>
        <begin position="268"/>
        <end position="290"/>
    </location>
</feature>
<feature type="domain" description="PAS" evidence="2">
    <location>
        <begin position="333"/>
        <end position="406"/>
    </location>
</feature>
<dbReference type="Pfam" id="PF00990">
    <property type="entry name" value="GGDEF"/>
    <property type="match status" value="1"/>
</dbReference>
<dbReference type="InterPro" id="IPR000014">
    <property type="entry name" value="PAS"/>
</dbReference>
<dbReference type="Pfam" id="PF00563">
    <property type="entry name" value="EAL"/>
    <property type="match status" value="1"/>
</dbReference>
<dbReference type="CDD" id="cd01949">
    <property type="entry name" value="GGDEF"/>
    <property type="match status" value="1"/>
</dbReference>
<dbReference type="InterPro" id="IPR013767">
    <property type="entry name" value="PAS_fold"/>
</dbReference>
<dbReference type="SMART" id="SM00052">
    <property type="entry name" value="EAL"/>
    <property type="match status" value="1"/>
</dbReference>
<dbReference type="NCBIfam" id="TIGR00254">
    <property type="entry name" value="GGDEF"/>
    <property type="match status" value="1"/>
</dbReference>
<dbReference type="PROSITE" id="PS50887">
    <property type="entry name" value="GGDEF"/>
    <property type="match status" value="1"/>
</dbReference>
<dbReference type="RefSeq" id="WP_369203692.1">
    <property type="nucleotide sequence ID" value="NZ_JBFNXQ010000008.1"/>
</dbReference>
<dbReference type="PANTHER" id="PTHR44757">
    <property type="entry name" value="DIGUANYLATE CYCLASE DGCP"/>
    <property type="match status" value="1"/>
</dbReference>
<dbReference type="Gene3D" id="3.30.70.270">
    <property type="match status" value="1"/>
</dbReference>
<gene>
    <name evidence="5" type="ORF">ABQ292_04585</name>
</gene>
<proteinExistence type="predicted"/>
<dbReference type="Gene3D" id="3.30.450.20">
    <property type="entry name" value="PAS domain"/>
    <property type="match status" value="1"/>
</dbReference>
<feature type="transmembrane region" description="Helical" evidence="1">
    <location>
        <begin position="205"/>
        <end position="224"/>
    </location>
</feature>
<dbReference type="EMBL" id="JBFNXQ010000008">
    <property type="protein sequence ID" value="MEX5717644.1"/>
    <property type="molecule type" value="Genomic_DNA"/>
</dbReference>
<dbReference type="PROSITE" id="PS50112">
    <property type="entry name" value="PAS"/>
    <property type="match status" value="1"/>
</dbReference>
<keyword evidence="6" id="KW-1185">Reference proteome</keyword>
<dbReference type="SMART" id="SM00091">
    <property type="entry name" value="PAS"/>
    <property type="match status" value="1"/>
</dbReference>
<dbReference type="Pfam" id="PF00989">
    <property type="entry name" value="PAS"/>
    <property type="match status" value="1"/>
</dbReference>
<evidence type="ECO:0000313" key="5">
    <source>
        <dbReference type="EMBL" id="MEX5717644.1"/>
    </source>
</evidence>
<dbReference type="InterPro" id="IPR000160">
    <property type="entry name" value="GGDEF_dom"/>
</dbReference>
<dbReference type="InterPro" id="IPR001633">
    <property type="entry name" value="EAL_dom"/>
</dbReference>
<dbReference type="PANTHER" id="PTHR44757:SF2">
    <property type="entry name" value="BIOFILM ARCHITECTURE MAINTENANCE PROTEIN MBAA"/>
    <property type="match status" value="1"/>
</dbReference>
<reference evidence="5 6" key="1">
    <citation type="submission" date="2024-06" db="EMBL/GenBank/DDBJ databases">
        <title>Draft genome sequence of Geodermatophilus badlandi, a novel member of the Geodermatophilaceae isolated from badland sedimentary rocks in the Red desert, Wyoming, USA.</title>
        <authorList>
            <person name="Ben Tekaya S."/>
            <person name="Nouioui I."/>
            <person name="Flores G.M."/>
            <person name="Shaal M.N."/>
            <person name="Bredoire F."/>
            <person name="Basile F."/>
            <person name="Van Diepen L."/>
            <person name="Ward N.L."/>
        </authorList>
    </citation>
    <scope>NUCLEOTIDE SEQUENCE [LARGE SCALE GENOMIC DNA]</scope>
    <source>
        <strain evidence="5 6">WL48A</strain>
    </source>
</reference>